<dbReference type="OrthoDB" id="9815825at2"/>
<proteinExistence type="predicted"/>
<dbReference type="PANTHER" id="PTHR43377:SF6">
    <property type="entry name" value="GFO_IDH_MOCA-LIKE OXIDOREDUCTASE N-TERMINAL DOMAIN-CONTAINING PROTEIN"/>
    <property type="match status" value="1"/>
</dbReference>
<evidence type="ECO:0000313" key="4">
    <source>
        <dbReference type="Proteomes" id="UP000269154"/>
    </source>
</evidence>
<feature type="domain" description="Gfo/Idh/MocA-like oxidoreductase N-terminal" evidence="1">
    <location>
        <begin position="4"/>
        <end position="125"/>
    </location>
</feature>
<dbReference type="AlphaFoldDB" id="A0A3N6NVZ5"/>
<dbReference type="Proteomes" id="UP000269154">
    <property type="component" value="Unassembled WGS sequence"/>
</dbReference>
<dbReference type="PANTHER" id="PTHR43377">
    <property type="entry name" value="BILIVERDIN REDUCTASE A"/>
    <property type="match status" value="1"/>
</dbReference>
<reference evidence="3 4" key="1">
    <citation type="journal article" date="2018" name="ACS Chem. Biol.">
        <title>Ketoreductase domain dysfunction expands chemodiversity: malyngamide biosynthesis in the cyanobacterium Okeania hirsuta.</title>
        <authorList>
            <person name="Moss N.A."/>
            <person name="Leao T."/>
            <person name="Rankin M."/>
            <person name="McCullough T.M."/>
            <person name="Qu P."/>
            <person name="Korobeynikov A."/>
            <person name="Smith J.L."/>
            <person name="Gerwick L."/>
            <person name="Gerwick W.H."/>
        </authorList>
    </citation>
    <scope>NUCLEOTIDE SEQUENCE [LARGE SCALE GENOMIC DNA]</scope>
    <source>
        <strain evidence="3 4">PAB10Feb10-1</strain>
    </source>
</reference>
<dbReference type="SUPFAM" id="SSF55347">
    <property type="entry name" value="Glyceraldehyde-3-phosphate dehydrogenase-like, C-terminal domain"/>
    <property type="match status" value="1"/>
</dbReference>
<dbReference type="GO" id="GO:0000166">
    <property type="term" value="F:nucleotide binding"/>
    <property type="evidence" value="ECO:0007669"/>
    <property type="project" value="InterPro"/>
</dbReference>
<organism evidence="3 4">
    <name type="scientific">Okeania hirsuta</name>
    <dbReference type="NCBI Taxonomy" id="1458930"/>
    <lineage>
        <taxon>Bacteria</taxon>
        <taxon>Bacillati</taxon>
        <taxon>Cyanobacteriota</taxon>
        <taxon>Cyanophyceae</taxon>
        <taxon>Oscillatoriophycideae</taxon>
        <taxon>Oscillatoriales</taxon>
        <taxon>Microcoleaceae</taxon>
        <taxon>Okeania</taxon>
    </lineage>
</organism>
<name>A0A3N6NVZ5_9CYAN</name>
<gene>
    <name evidence="3" type="ORF">D5R40_12535</name>
</gene>
<sequence>MEIGIAIFGAGRWGTHLIRNFCNHPHSRVIAIVDPNLEQLQAVQKRLQLDKDIVLLEDWTKALELPGIEAVAIATPASTHYEIISAALKKGYHVLSEKPLTLEYSESVELCKLAEQQQRQLFIDHTYLFNPVVQSGQTIVAEGKLGELRYGYATRTHIEPVRPDVDALWDLAIHDICILNSWLDQRPVEVQANGTVWLPQQPPQSDLVMAKLTYPSGFQAFLHLCWLNPDKQRRLGVVGTQGTLIFDEMSADTPLVIQHGHLEEQNNRWKAVGVSREVLAIAKAEPLGQVCNEFLNCIRQNTASQISSGWVGAELVGILCALNDSLEQGGKVIPV</sequence>
<evidence type="ECO:0000259" key="1">
    <source>
        <dbReference type="Pfam" id="PF01408"/>
    </source>
</evidence>
<dbReference type="SUPFAM" id="SSF51735">
    <property type="entry name" value="NAD(P)-binding Rossmann-fold domains"/>
    <property type="match status" value="1"/>
</dbReference>
<evidence type="ECO:0000313" key="3">
    <source>
        <dbReference type="EMBL" id="RQH43745.1"/>
    </source>
</evidence>
<dbReference type="Pfam" id="PF22725">
    <property type="entry name" value="GFO_IDH_MocA_C3"/>
    <property type="match status" value="1"/>
</dbReference>
<dbReference type="InterPro" id="IPR055170">
    <property type="entry name" value="GFO_IDH_MocA-like_dom"/>
</dbReference>
<evidence type="ECO:0000259" key="2">
    <source>
        <dbReference type="Pfam" id="PF22725"/>
    </source>
</evidence>
<dbReference type="Pfam" id="PF01408">
    <property type="entry name" value="GFO_IDH_MocA"/>
    <property type="match status" value="1"/>
</dbReference>
<feature type="domain" description="GFO/IDH/MocA-like oxidoreductase" evidence="2">
    <location>
        <begin position="137"/>
        <end position="244"/>
    </location>
</feature>
<dbReference type="Gene3D" id="3.40.50.720">
    <property type="entry name" value="NAD(P)-binding Rossmann-like Domain"/>
    <property type="match status" value="1"/>
</dbReference>
<dbReference type="RefSeq" id="WP_124144359.1">
    <property type="nucleotide sequence ID" value="NZ_CAWOKI010000012.1"/>
</dbReference>
<dbReference type="InterPro" id="IPR000683">
    <property type="entry name" value="Gfo/Idh/MocA-like_OxRdtase_N"/>
</dbReference>
<keyword evidence="4" id="KW-1185">Reference proteome</keyword>
<dbReference type="Gene3D" id="3.30.360.10">
    <property type="entry name" value="Dihydrodipicolinate Reductase, domain 2"/>
    <property type="match status" value="1"/>
</dbReference>
<protein>
    <submittedName>
        <fullName evidence="3">Gfo/Idh/MocA family oxidoreductase</fullName>
    </submittedName>
</protein>
<dbReference type="InterPro" id="IPR051450">
    <property type="entry name" value="Gfo/Idh/MocA_Oxidoreductases"/>
</dbReference>
<dbReference type="EMBL" id="RCBY01000058">
    <property type="protein sequence ID" value="RQH43745.1"/>
    <property type="molecule type" value="Genomic_DNA"/>
</dbReference>
<accession>A0A3N6NVZ5</accession>
<dbReference type="InterPro" id="IPR036291">
    <property type="entry name" value="NAD(P)-bd_dom_sf"/>
</dbReference>
<comment type="caution">
    <text evidence="3">The sequence shown here is derived from an EMBL/GenBank/DDBJ whole genome shotgun (WGS) entry which is preliminary data.</text>
</comment>